<evidence type="ECO:0000313" key="6">
    <source>
        <dbReference type="Proteomes" id="UP000254920"/>
    </source>
</evidence>
<evidence type="ECO:0000313" key="5">
    <source>
        <dbReference type="EMBL" id="SUX10739.1"/>
    </source>
</evidence>
<keyword evidence="3 5" id="KW-0808">Transferase</keyword>
<dbReference type="InterPro" id="IPR029063">
    <property type="entry name" value="SAM-dependent_MTases_sf"/>
</dbReference>
<feature type="domain" description="Methyltransferase type 11" evidence="4">
    <location>
        <begin position="41"/>
        <end position="134"/>
    </location>
</feature>
<gene>
    <name evidence="5" type="ORF">NCTC12475_00946</name>
</gene>
<dbReference type="SUPFAM" id="SSF53335">
    <property type="entry name" value="S-adenosyl-L-methionine-dependent methyltransferases"/>
    <property type="match status" value="1"/>
</dbReference>
<comment type="similarity">
    <text evidence="1">Belongs to the methyltransferase superfamily.</text>
</comment>
<dbReference type="Gene3D" id="3.40.50.150">
    <property type="entry name" value="Vaccinia Virus protein VP39"/>
    <property type="match status" value="1"/>
</dbReference>
<organism evidence="5 6">
    <name type="scientific">Campylobacter sputorum subsp. sputorum</name>
    <dbReference type="NCBI Taxonomy" id="32024"/>
    <lineage>
        <taxon>Bacteria</taxon>
        <taxon>Pseudomonadati</taxon>
        <taxon>Campylobacterota</taxon>
        <taxon>Epsilonproteobacteria</taxon>
        <taxon>Campylobacterales</taxon>
        <taxon>Campylobacteraceae</taxon>
        <taxon>Campylobacter</taxon>
    </lineage>
</organism>
<evidence type="ECO:0000256" key="3">
    <source>
        <dbReference type="ARBA" id="ARBA00022679"/>
    </source>
</evidence>
<protein>
    <submittedName>
        <fullName evidence="5">Methyltransferase, possibly involved in O-methyl phosphoramidate capsule modification</fullName>
        <ecNumber evidence="5">2.1.1.-</ecNumber>
    </submittedName>
</protein>
<keyword evidence="2 5" id="KW-0489">Methyltransferase</keyword>
<reference evidence="5 6" key="1">
    <citation type="submission" date="2018-06" db="EMBL/GenBank/DDBJ databases">
        <authorList>
            <consortium name="Pathogen Informatics"/>
            <person name="Doyle S."/>
        </authorList>
    </citation>
    <scope>NUCLEOTIDE SEQUENCE [LARGE SCALE GENOMIC DNA]</scope>
    <source>
        <strain evidence="5 6">NCTC12475</strain>
    </source>
</reference>
<dbReference type="EMBL" id="UFVD01000001">
    <property type="protein sequence ID" value="SUX10739.1"/>
    <property type="molecule type" value="Genomic_DNA"/>
</dbReference>
<dbReference type="STRING" id="32024.GCA_000788295_01806"/>
<dbReference type="PANTHER" id="PTHR44942">
    <property type="entry name" value="METHYLTRANSF_11 DOMAIN-CONTAINING PROTEIN"/>
    <property type="match status" value="1"/>
</dbReference>
<dbReference type="GO" id="GO:0032259">
    <property type="term" value="P:methylation"/>
    <property type="evidence" value="ECO:0007669"/>
    <property type="project" value="UniProtKB-KW"/>
</dbReference>
<dbReference type="InterPro" id="IPR013216">
    <property type="entry name" value="Methyltransf_11"/>
</dbReference>
<accession>A0A381DJ80</accession>
<dbReference type="OrthoDB" id="9797252at2"/>
<dbReference type="EC" id="2.1.1.-" evidence="5"/>
<evidence type="ECO:0000256" key="1">
    <source>
        <dbReference type="ARBA" id="ARBA00008361"/>
    </source>
</evidence>
<dbReference type="AlphaFoldDB" id="A0A381DJ80"/>
<evidence type="ECO:0000256" key="2">
    <source>
        <dbReference type="ARBA" id="ARBA00022603"/>
    </source>
</evidence>
<evidence type="ECO:0000259" key="4">
    <source>
        <dbReference type="Pfam" id="PF08241"/>
    </source>
</evidence>
<sequence length="296" mass="33719">MKQGDFSDVAKFYDNRPAYSKVLIENLLKCAGLKNDFKVAEIGAGTGKLTKILANLRQDISVDAVEPNDNMRDFGKNYCKDCKNIKWHNGSGEKTGLQSNYYDIAIMASSFHWTDPNLSLPEFARILKKDALFAAIWNPRHIEKDSIFYDIEEEIKAMIPNLNRVSSGTQNVKNYYEILESTGDFTDCFYMEIPYVEVMSKDRYMGIWKSVNDIQAQAGKKWGEILKMIESKIAKFNIIEAKYLIKAYIARKDNNAKQNTRGGVLPKNLGLYKACAILLIPTKLFAALNRYVVRVC</sequence>
<dbReference type="InterPro" id="IPR051052">
    <property type="entry name" value="Diverse_substrate_MTase"/>
</dbReference>
<dbReference type="CDD" id="cd02440">
    <property type="entry name" value="AdoMet_MTases"/>
    <property type="match status" value="1"/>
</dbReference>
<dbReference type="GO" id="GO:0008757">
    <property type="term" value="F:S-adenosylmethionine-dependent methyltransferase activity"/>
    <property type="evidence" value="ECO:0007669"/>
    <property type="project" value="InterPro"/>
</dbReference>
<proteinExistence type="inferred from homology"/>
<dbReference type="Pfam" id="PF08241">
    <property type="entry name" value="Methyltransf_11"/>
    <property type="match status" value="1"/>
</dbReference>
<dbReference type="PANTHER" id="PTHR44942:SF4">
    <property type="entry name" value="METHYLTRANSFERASE TYPE 11 DOMAIN-CONTAINING PROTEIN"/>
    <property type="match status" value="1"/>
</dbReference>
<dbReference type="Proteomes" id="UP000254920">
    <property type="component" value="Unassembled WGS sequence"/>
</dbReference>
<name>A0A381DJ80_9BACT</name>
<keyword evidence="6" id="KW-1185">Reference proteome</keyword>